<dbReference type="Proteomes" id="UP000008311">
    <property type="component" value="Unassembled WGS sequence"/>
</dbReference>
<feature type="region of interest" description="Disordered" evidence="1">
    <location>
        <begin position="1"/>
        <end position="23"/>
    </location>
</feature>
<feature type="compositionally biased region" description="Basic and acidic residues" evidence="1">
    <location>
        <begin position="1"/>
        <end position="13"/>
    </location>
</feature>
<gene>
    <name evidence="2" type="ORF">RCOM_2001950</name>
</gene>
<evidence type="ECO:0000313" key="3">
    <source>
        <dbReference type="Proteomes" id="UP000008311"/>
    </source>
</evidence>
<accession>B9TQS3</accession>
<sequence>MDDDRRHGRDQRQVHRRRGPTALQQAVNAERQNTHDRQPAQQHQDHLLLMPLAAARQPAPAIGAGFVATPHRRAQCAACGAGSDGGRSAGWVSALCSPASHIYIAGTTNSVNKVPIDSPVKITRPMA</sequence>
<protein>
    <submittedName>
        <fullName evidence="2">Uncharacterized protein</fullName>
    </submittedName>
</protein>
<dbReference type="InParanoid" id="B9TQS3"/>
<keyword evidence="3" id="KW-1185">Reference proteome</keyword>
<evidence type="ECO:0000256" key="1">
    <source>
        <dbReference type="SAM" id="MobiDB-lite"/>
    </source>
</evidence>
<evidence type="ECO:0000313" key="2">
    <source>
        <dbReference type="EMBL" id="EEF21791.1"/>
    </source>
</evidence>
<reference evidence="3" key="1">
    <citation type="journal article" date="2010" name="Nat. Biotechnol.">
        <title>Draft genome sequence of the oilseed species Ricinus communis.</title>
        <authorList>
            <person name="Chan A.P."/>
            <person name="Crabtree J."/>
            <person name="Zhao Q."/>
            <person name="Lorenzi H."/>
            <person name="Orvis J."/>
            <person name="Puiu D."/>
            <person name="Melake-Berhan A."/>
            <person name="Jones K.M."/>
            <person name="Redman J."/>
            <person name="Chen G."/>
            <person name="Cahoon E.B."/>
            <person name="Gedil M."/>
            <person name="Stanke M."/>
            <person name="Haas B.J."/>
            <person name="Wortman J.R."/>
            <person name="Fraser-Liggett C.M."/>
            <person name="Ravel J."/>
            <person name="Rabinowicz P.D."/>
        </authorList>
    </citation>
    <scope>NUCLEOTIDE SEQUENCE [LARGE SCALE GENOMIC DNA]</scope>
    <source>
        <strain evidence="3">cv. Hale</strain>
    </source>
</reference>
<feature type="non-terminal residue" evidence="2">
    <location>
        <position position="127"/>
    </location>
</feature>
<dbReference type="EMBL" id="EQ999229">
    <property type="protein sequence ID" value="EEF21791.1"/>
    <property type="molecule type" value="Genomic_DNA"/>
</dbReference>
<dbReference type="AlphaFoldDB" id="B9TQS3"/>
<proteinExistence type="predicted"/>
<name>B9TQS3_RICCO</name>
<organism evidence="2 3">
    <name type="scientific">Ricinus communis</name>
    <name type="common">Castor bean</name>
    <dbReference type="NCBI Taxonomy" id="3988"/>
    <lineage>
        <taxon>Eukaryota</taxon>
        <taxon>Viridiplantae</taxon>
        <taxon>Streptophyta</taxon>
        <taxon>Embryophyta</taxon>
        <taxon>Tracheophyta</taxon>
        <taxon>Spermatophyta</taxon>
        <taxon>Magnoliopsida</taxon>
        <taxon>eudicotyledons</taxon>
        <taxon>Gunneridae</taxon>
        <taxon>Pentapetalae</taxon>
        <taxon>rosids</taxon>
        <taxon>fabids</taxon>
        <taxon>Malpighiales</taxon>
        <taxon>Euphorbiaceae</taxon>
        <taxon>Acalyphoideae</taxon>
        <taxon>Acalypheae</taxon>
        <taxon>Ricinus</taxon>
    </lineage>
</organism>